<feature type="domain" description="Aminoacyl-transfer RNA synthetases class-II family profile" evidence="17">
    <location>
        <begin position="194"/>
        <end position="420"/>
    </location>
</feature>
<evidence type="ECO:0000256" key="7">
    <source>
        <dbReference type="ARBA" id="ARBA00022741"/>
    </source>
</evidence>
<dbReference type="GO" id="GO:0004828">
    <property type="term" value="F:serine-tRNA ligase activity"/>
    <property type="evidence" value="ECO:0007669"/>
    <property type="project" value="UniProtKB-UniRule"/>
</dbReference>
<reference evidence="18 19" key="1">
    <citation type="journal article" date="2016" name="Nat. Commun.">
        <title>Thousands of microbial genomes shed light on interconnected biogeochemical processes in an aquifer system.</title>
        <authorList>
            <person name="Anantharaman K."/>
            <person name="Brown C.T."/>
            <person name="Hug L.A."/>
            <person name="Sharon I."/>
            <person name="Castelle C.J."/>
            <person name="Probst A.J."/>
            <person name="Thomas B.C."/>
            <person name="Singh A."/>
            <person name="Wilkins M.J."/>
            <person name="Karaoz U."/>
            <person name="Brodie E.L."/>
            <person name="Williams K.H."/>
            <person name="Hubbard S.S."/>
            <person name="Banfield J.F."/>
        </authorList>
    </citation>
    <scope>NUCLEOTIDE SEQUENCE [LARGE SCALE GENOMIC DNA]</scope>
</reference>
<organism evidence="18 19">
    <name type="scientific">Candidatus Doudnabacteria bacterium RIFCSPHIGHO2_01_FULL_46_24</name>
    <dbReference type="NCBI Taxonomy" id="1817825"/>
    <lineage>
        <taxon>Bacteria</taxon>
        <taxon>Candidatus Doudnaibacteriota</taxon>
    </lineage>
</organism>
<dbReference type="InterPro" id="IPR015866">
    <property type="entry name" value="Ser-tRNA-synth_1_N"/>
</dbReference>
<dbReference type="NCBIfam" id="TIGR00414">
    <property type="entry name" value="serS"/>
    <property type="match status" value="1"/>
</dbReference>
<dbReference type="PIRSF" id="PIRSF001529">
    <property type="entry name" value="Ser-tRNA-synth_IIa"/>
    <property type="match status" value="1"/>
</dbReference>
<sequence length="433" mass="49541">MLDIKFIRENQEVVRKAIKDKGTNLEALDEVLSLDDTRRKLIIETEALRSRRNEITKNLKKGKDDSLVDESRKIKDKLSKLELELKEVEDRWLLAMYEIPNIPWKDVPVGADETENQIVAEWGKPKKFKFKPKDHLELGEALDVVDMKRGSKVAGSRFGYWKGGMAILELALIQFVLRTLTSEQTLKKIADTVEKGYPAKPFIPIIPPVMIKSDIYRKTARLSDADKNERYYLPDDDLYLIGSAEHTLVSMHADEALDQKNLPLRYVGISTCFRREAGSYGKDVKGMIRLHQFDKVEMESFVTAENSFKEHQFFVAIEEYLLQVLEIPYQKLLKCTADIGNPNARGVDLNCWLPGQALYRETHTADMMTDYQARRLNIKIRKPDGATELLHTNDATAITMRAAIAIMENYQQADGSILVPKALQEFTGFDVIQ</sequence>
<dbReference type="Proteomes" id="UP000178892">
    <property type="component" value="Unassembled WGS sequence"/>
</dbReference>
<dbReference type="GO" id="GO:0005737">
    <property type="term" value="C:cytoplasm"/>
    <property type="evidence" value="ECO:0007669"/>
    <property type="project" value="UniProtKB-SubCell"/>
</dbReference>
<dbReference type="SUPFAM" id="SSF55681">
    <property type="entry name" value="Class II aaRS and biotin synthetases"/>
    <property type="match status" value="1"/>
</dbReference>
<keyword evidence="7" id="KW-0547">Nucleotide-binding</keyword>
<keyword evidence="10" id="KW-0030">Aminoacyl-tRNA synthetase</keyword>
<evidence type="ECO:0000256" key="10">
    <source>
        <dbReference type="ARBA" id="ARBA00023146"/>
    </source>
</evidence>
<keyword evidence="8 16" id="KW-0067">ATP-binding</keyword>
<evidence type="ECO:0000256" key="9">
    <source>
        <dbReference type="ARBA" id="ARBA00022917"/>
    </source>
</evidence>
<comment type="subcellular location">
    <subcellularLocation>
        <location evidence="1">Cytoplasm</location>
    </subcellularLocation>
</comment>
<dbReference type="GO" id="GO:0005524">
    <property type="term" value="F:ATP binding"/>
    <property type="evidence" value="ECO:0007669"/>
    <property type="project" value="UniProtKB-KW"/>
</dbReference>
<proteinExistence type="inferred from homology"/>
<feature type="binding site" evidence="15">
    <location>
        <position position="274"/>
    </location>
    <ligand>
        <name>L-serine</name>
        <dbReference type="ChEBI" id="CHEBI:33384"/>
    </ligand>
</feature>
<name>A0A1F5NUR2_9BACT</name>
<dbReference type="InterPro" id="IPR010978">
    <property type="entry name" value="tRNA-bd_arm"/>
</dbReference>
<dbReference type="InterPro" id="IPR042103">
    <property type="entry name" value="SerRS_1_N_sf"/>
</dbReference>
<dbReference type="PANTHER" id="PTHR43697">
    <property type="entry name" value="SERYL-TRNA SYNTHETASE"/>
    <property type="match status" value="1"/>
</dbReference>
<dbReference type="InterPro" id="IPR002317">
    <property type="entry name" value="Ser-tRNA-ligase_type_1"/>
</dbReference>
<dbReference type="PROSITE" id="PS50862">
    <property type="entry name" value="AA_TRNA_LIGASE_II"/>
    <property type="match status" value="1"/>
</dbReference>
<evidence type="ECO:0000313" key="18">
    <source>
        <dbReference type="EMBL" id="OGE81407.1"/>
    </source>
</evidence>
<dbReference type="Gene3D" id="1.10.287.40">
    <property type="entry name" value="Serine-tRNA synthetase, tRNA binding domain"/>
    <property type="match status" value="1"/>
</dbReference>
<evidence type="ECO:0000256" key="14">
    <source>
        <dbReference type="NCBIfam" id="TIGR00414"/>
    </source>
</evidence>
<evidence type="ECO:0000256" key="11">
    <source>
        <dbReference type="ARBA" id="ARBA00039158"/>
    </source>
</evidence>
<feature type="binding site" evidence="16">
    <location>
        <begin position="274"/>
        <end position="276"/>
    </location>
    <ligand>
        <name>ATP</name>
        <dbReference type="ChEBI" id="CHEBI:30616"/>
    </ligand>
</feature>
<dbReference type="InterPro" id="IPR045864">
    <property type="entry name" value="aa-tRNA-synth_II/BPL/LPL"/>
</dbReference>
<dbReference type="AlphaFoldDB" id="A0A1F5NUR2"/>
<dbReference type="PRINTS" id="PR00981">
    <property type="entry name" value="TRNASYNTHSER"/>
</dbReference>
<evidence type="ECO:0000256" key="6">
    <source>
        <dbReference type="ARBA" id="ARBA00022598"/>
    </source>
</evidence>
<comment type="similarity">
    <text evidence="3">Belongs to the class-II aminoacyl-tRNA synthetase family. Type-1 seryl-tRNA synthetase subfamily.</text>
</comment>
<accession>A0A1F5NUR2</accession>
<feature type="site" description="Important for serine binding" evidence="15">
    <location>
        <position position="396"/>
    </location>
</feature>
<dbReference type="Pfam" id="PF02403">
    <property type="entry name" value="Seryl_tRNA_N"/>
    <property type="match status" value="1"/>
</dbReference>
<evidence type="ECO:0000313" key="19">
    <source>
        <dbReference type="Proteomes" id="UP000178892"/>
    </source>
</evidence>
<keyword evidence="9" id="KW-0648">Protein biosynthesis</keyword>
<dbReference type="SUPFAM" id="SSF46589">
    <property type="entry name" value="tRNA-binding arm"/>
    <property type="match status" value="1"/>
</dbReference>
<dbReference type="PANTHER" id="PTHR43697:SF1">
    <property type="entry name" value="SERINE--TRNA LIGASE"/>
    <property type="match status" value="1"/>
</dbReference>
<gene>
    <name evidence="18" type="ORF">A2720_02610</name>
</gene>
<dbReference type="InterPro" id="IPR006195">
    <property type="entry name" value="aa-tRNA-synth_II"/>
</dbReference>
<dbReference type="InterPro" id="IPR002314">
    <property type="entry name" value="aa-tRNA-synt_IIb"/>
</dbReference>
<keyword evidence="5" id="KW-0963">Cytoplasm</keyword>
<evidence type="ECO:0000256" key="13">
    <source>
        <dbReference type="ARBA" id="ARBA00048823"/>
    </source>
</evidence>
<dbReference type="EMBL" id="MFEL01000008">
    <property type="protein sequence ID" value="OGE81407.1"/>
    <property type="molecule type" value="Genomic_DNA"/>
</dbReference>
<comment type="caution">
    <text evidence="18">The sequence shown here is derived from an EMBL/GenBank/DDBJ whole genome shotgun (WGS) entry which is preliminary data.</text>
</comment>
<keyword evidence="6 18" id="KW-0436">Ligase</keyword>
<dbReference type="GO" id="GO:0006434">
    <property type="term" value="P:seryl-tRNA aminoacylation"/>
    <property type="evidence" value="ECO:0007669"/>
    <property type="project" value="UniProtKB-UniRule"/>
</dbReference>
<evidence type="ECO:0000256" key="8">
    <source>
        <dbReference type="ARBA" id="ARBA00022840"/>
    </source>
</evidence>
<comment type="catalytic activity">
    <reaction evidence="13">
        <text>tRNA(Ser) + L-serine + ATP = L-seryl-tRNA(Ser) + AMP + diphosphate + H(+)</text>
        <dbReference type="Rhea" id="RHEA:12292"/>
        <dbReference type="Rhea" id="RHEA-COMP:9669"/>
        <dbReference type="Rhea" id="RHEA-COMP:9703"/>
        <dbReference type="ChEBI" id="CHEBI:15378"/>
        <dbReference type="ChEBI" id="CHEBI:30616"/>
        <dbReference type="ChEBI" id="CHEBI:33019"/>
        <dbReference type="ChEBI" id="CHEBI:33384"/>
        <dbReference type="ChEBI" id="CHEBI:78442"/>
        <dbReference type="ChEBI" id="CHEBI:78533"/>
        <dbReference type="ChEBI" id="CHEBI:456215"/>
        <dbReference type="EC" id="6.1.1.11"/>
    </reaction>
</comment>
<feature type="binding site" evidence="15">
    <location>
        <position position="297"/>
    </location>
    <ligand>
        <name>L-serine</name>
        <dbReference type="ChEBI" id="CHEBI:33384"/>
    </ligand>
</feature>
<evidence type="ECO:0000259" key="17">
    <source>
        <dbReference type="PROSITE" id="PS50862"/>
    </source>
</evidence>
<dbReference type="EC" id="6.1.1.11" evidence="4 14"/>
<evidence type="ECO:0000256" key="4">
    <source>
        <dbReference type="ARBA" id="ARBA00012840"/>
    </source>
</evidence>
<comment type="pathway">
    <text evidence="2">Aminoacyl-tRNA biosynthesis; selenocysteinyl-tRNA(Sec) biosynthesis; L-seryl-tRNA(Sec) from L-serine and tRNA(Sec): step 1/1.</text>
</comment>
<evidence type="ECO:0000256" key="12">
    <source>
        <dbReference type="ARBA" id="ARBA00047929"/>
    </source>
</evidence>
<evidence type="ECO:0000256" key="15">
    <source>
        <dbReference type="PIRSR" id="PIRSR001529-1"/>
    </source>
</evidence>
<evidence type="ECO:0000256" key="16">
    <source>
        <dbReference type="PIRSR" id="PIRSR001529-2"/>
    </source>
</evidence>
<comment type="catalytic activity">
    <reaction evidence="12">
        <text>tRNA(Sec) + L-serine + ATP = L-seryl-tRNA(Sec) + AMP + diphosphate + H(+)</text>
        <dbReference type="Rhea" id="RHEA:42580"/>
        <dbReference type="Rhea" id="RHEA-COMP:9742"/>
        <dbReference type="Rhea" id="RHEA-COMP:10128"/>
        <dbReference type="ChEBI" id="CHEBI:15378"/>
        <dbReference type="ChEBI" id="CHEBI:30616"/>
        <dbReference type="ChEBI" id="CHEBI:33019"/>
        <dbReference type="ChEBI" id="CHEBI:33384"/>
        <dbReference type="ChEBI" id="CHEBI:78442"/>
        <dbReference type="ChEBI" id="CHEBI:78533"/>
        <dbReference type="ChEBI" id="CHEBI:456215"/>
        <dbReference type="EC" id="6.1.1.11"/>
    </reaction>
</comment>
<dbReference type="Pfam" id="PF00587">
    <property type="entry name" value="tRNA-synt_2b"/>
    <property type="match status" value="1"/>
</dbReference>
<evidence type="ECO:0000256" key="2">
    <source>
        <dbReference type="ARBA" id="ARBA00005045"/>
    </source>
</evidence>
<evidence type="ECO:0000256" key="5">
    <source>
        <dbReference type="ARBA" id="ARBA00022490"/>
    </source>
</evidence>
<evidence type="ECO:0000256" key="1">
    <source>
        <dbReference type="ARBA" id="ARBA00004496"/>
    </source>
</evidence>
<dbReference type="Gene3D" id="3.30.930.10">
    <property type="entry name" value="Bira Bifunctional Protein, Domain 2"/>
    <property type="match status" value="1"/>
</dbReference>
<protein>
    <recommendedName>
        <fullName evidence="11 14">Serine--tRNA ligase</fullName>
        <ecNumber evidence="4 14">6.1.1.11</ecNumber>
    </recommendedName>
</protein>
<dbReference type="STRING" id="1817825.A2720_02610"/>
<evidence type="ECO:0000256" key="3">
    <source>
        <dbReference type="ARBA" id="ARBA00010728"/>
    </source>
</evidence>